<keyword evidence="2 7" id="KW-0808">Transferase</keyword>
<dbReference type="GO" id="GO:0005524">
    <property type="term" value="F:ATP binding"/>
    <property type="evidence" value="ECO:0007669"/>
    <property type="project" value="UniProtKB-KW"/>
</dbReference>
<proteinExistence type="inferred from homology"/>
<dbReference type="NCBIfam" id="TIGR00016">
    <property type="entry name" value="ackA"/>
    <property type="match status" value="1"/>
</dbReference>
<sequence>MILVVNAGSSSIKFKLYDISQKNNPISLVEGLAERIKVDGALTIKMNDKKHQFDDKMDDHLMAVKSILNRFKELKVIENIEDIKGIGFRVVHGGDKIVKPVELTDENKKTIEENIRLAPLHNPGALTAIEAFEKGLPNAKLVGCFDTSFHQTMPEKSFLYTVPYSWYKEYKVRKYGFHGISFDYITEECAKIFNKKKEKLNLIICHLGNGASMCCVKHGQSFDTTMGLTPLAGLMMGTRSGDIDASILQYMAKELNKDVYEITDILNKQSGLLGISEISSDMRDITNEAFHKGENANRAYLTLELYSERVAEYIVKYANHLQGNVDAIVFTAGIGENSSVIRSWAMERVKLMNIEIDKEKNEADYDLYMEISTPNSDVPVFKIRTDEELMICKETLKFLK</sequence>
<name>A0A1B3SLH5_9MOLU</name>
<evidence type="ECO:0000256" key="8">
    <source>
        <dbReference type="RuleBase" id="RU003835"/>
    </source>
</evidence>
<comment type="similarity">
    <text evidence="1 7 8">Belongs to the acetokinase family.</text>
</comment>
<keyword evidence="5 7" id="KW-0418">Kinase</keyword>
<dbReference type="InterPro" id="IPR043129">
    <property type="entry name" value="ATPase_NBD"/>
</dbReference>
<dbReference type="GO" id="GO:0006085">
    <property type="term" value="P:acetyl-CoA biosynthetic process"/>
    <property type="evidence" value="ECO:0007669"/>
    <property type="project" value="UniProtKB-UniRule"/>
</dbReference>
<feature type="binding site" evidence="7">
    <location>
        <begin position="333"/>
        <end position="337"/>
    </location>
    <ligand>
        <name>ATP</name>
        <dbReference type="ChEBI" id="CHEBI:30616"/>
    </ligand>
</feature>
<feature type="active site" description="Proton donor/acceptor" evidence="7">
    <location>
        <position position="146"/>
    </location>
</feature>
<feature type="binding site" evidence="7">
    <location>
        <position position="6"/>
    </location>
    <ligand>
        <name>Mg(2+)</name>
        <dbReference type="ChEBI" id="CHEBI:18420"/>
    </ligand>
</feature>
<accession>A0A1B3SLH5</accession>
<feature type="binding site" evidence="7">
    <location>
        <begin position="281"/>
        <end position="283"/>
    </location>
    <ligand>
        <name>ATP</name>
        <dbReference type="ChEBI" id="CHEBI:30616"/>
    </ligand>
</feature>
<dbReference type="KEGG" id="shj:SHELI_v1c08240"/>
<feature type="binding site" evidence="7">
    <location>
        <position position="89"/>
    </location>
    <ligand>
        <name>substrate</name>
    </ligand>
</feature>
<dbReference type="EMBL" id="CP017015">
    <property type="protein sequence ID" value="AOG60773.1"/>
    <property type="molecule type" value="Genomic_DNA"/>
</dbReference>
<dbReference type="EC" id="2.7.2.1" evidence="7"/>
<feature type="binding site" evidence="7">
    <location>
        <begin position="206"/>
        <end position="210"/>
    </location>
    <ligand>
        <name>ATP</name>
        <dbReference type="ChEBI" id="CHEBI:30616"/>
    </ligand>
</feature>
<feature type="binding site" evidence="7">
    <location>
        <position position="13"/>
    </location>
    <ligand>
        <name>ATP</name>
        <dbReference type="ChEBI" id="CHEBI:30616"/>
    </ligand>
</feature>
<evidence type="ECO:0000256" key="6">
    <source>
        <dbReference type="ARBA" id="ARBA00022840"/>
    </source>
</evidence>
<keyword evidence="10" id="KW-1185">Reference proteome</keyword>
<dbReference type="InterPro" id="IPR023865">
    <property type="entry name" value="Aliphatic_acid_kinase_CS"/>
</dbReference>
<dbReference type="STRING" id="216938.SHELI_v1c08240"/>
<evidence type="ECO:0000256" key="3">
    <source>
        <dbReference type="ARBA" id="ARBA00022723"/>
    </source>
</evidence>
<dbReference type="Proteomes" id="UP000094378">
    <property type="component" value="Chromosome"/>
</dbReference>
<dbReference type="PATRIC" id="fig|216938.3.peg.837"/>
<evidence type="ECO:0000256" key="5">
    <source>
        <dbReference type="ARBA" id="ARBA00022777"/>
    </source>
</evidence>
<comment type="catalytic activity">
    <reaction evidence="7">
        <text>acetate + ATP = acetyl phosphate + ADP</text>
        <dbReference type="Rhea" id="RHEA:11352"/>
        <dbReference type="ChEBI" id="CHEBI:22191"/>
        <dbReference type="ChEBI" id="CHEBI:30089"/>
        <dbReference type="ChEBI" id="CHEBI:30616"/>
        <dbReference type="ChEBI" id="CHEBI:456216"/>
        <dbReference type="EC" id="2.7.2.1"/>
    </reaction>
</comment>
<dbReference type="InterPro" id="IPR000890">
    <property type="entry name" value="Aliphatic_acid_kin_short-chain"/>
</dbReference>
<dbReference type="OrthoDB" id="9802453at2"/>
<dbReference type="PIRSF" id="PIRSF000722">
    <property type="entry name" value="Acetate_prop_kin"/>
    <property type="match status" value="1"/>
</dbReference>
<dbReference type="RefSeq" id="WP_069116975.1">
    <property type="nucleotide sequence ID" value="NZ_CP017015.1"/>
</dbReference>
<keyword evidence="3 7" id="KW-0479">Metal-binding</keyword>
<dbReference type="CDD" id="cd24010">
    <property type="entry name" value="ASKHA_NBD_AcK_PK"/>
    <property type="match status" value="1"/>
</dbReference>
<evidence type="ECO:0000256" key="2">
    <source>
        <dbReference type="ARBA" id="ARBA00022679"/>
    </source>
</evidence>
<protein>
    <recommendedName>
        <fullName evidence="7">Acetate kinase</fullName>
        <ecNumber evidence="7">2.7.2.1</ecNumber>
    </recommendedName>
    <alternativeName>
        <fullName evidence="7">Acetokinase</fullName>
    </alternativeName>
</protein>
<reference evidence="9 10" key="1">
    <citation type="submission" date="2016-08" db="EMBL/GenBank/DDBJ databases">
        <title>Complete genome sequence of Spiroplasma helicoides TABS-2 (DSM 22551).</title>
        <authorList>
            <person name="Shen W.-Y."/>
            <person name="Lo W.-S."/>
            <person name="Lai Y.-C."/>
            <person name="Kuo C.-H."/>
        </authorList>
    </citation>
    <scope>NUCLEOTIDE SEQUENCE [LARGE SCALE GENOMIC DNA]</scope>
    <source>
        <strain evidence="9 10">TABS-2</strain>
    </source>
</reference>
<dbReference type="PANTHER" id="PTHR21060:SF15">
    <property type="entry name" value="ACETATE KINASE-RELATED"/>
    <property type="match status" value="1"/>
</dbReference>
<dbReference type="GO" id="GO:0000287">
    <property type="term" value="F:magnesium ion binding"/>
    <property type="evidence" value="ECO:0007669"/>
    <property type="project" value="UniProtKB-UniRule"/>
</dbReference>
<evidence type="ECO:0000313" key="9">
    <source>
        <dbReference type="EMBL" id="AOG60773.1"/>
    </source>
</evidence>
<dbReference type="PROSITE" id="PS01075">
    <property type="entry name" value="ACETATE_KINASE_1"/>
    <property type="match status" value="1"/>
</dbReference>
<dbReference type="GO" id="GO:0008776">
    <property type="term" value="F:acetate kinase activity"/>
    <property type="evidence" value="ECO:0007669"/>
    <property type="project" value="UniProtKB-UniRule"/>
</dbReference>
<gene>
    <name evidence="7 9" type="primary">ackA</name>
    <name evidence="9" type="ORF">SHELI_v1c08240</name>
</gene>
<keyword evidence="7" id="KW-0963">Cytoplasm</keyword>
<dbReference type="UniPathway" id="UPA00340">
    <property type="reaction ID" value="UER00458"/>
</dbReference>
<comment type="subcellular location">
    <subcellularLocation>
        <location evidence="7">Cytoplasm</location>
    </subcellularLocation>
</comment>
<organism evidence="9 10">
    <name type="scientific">Spiroplasma helicoides</name>
    <dbReference type="NCBI Taxonomy" id="216938"/>
    <lineage>
        <taxon>Bacteria</taxon>
        <taxon>Bacillati</taxon>
        <taxon>Mycoplasmatota</taxon>
        <taxon>Mollicutes</taxon>
        <taxon>Entomoplasmatales</taxon>
        <taxon>Spiroplasmataceae</taxon>
        <taxon>Spiroplasma</taxon>
    </lineage>
</organism>
<comment type="cofactor">
    <cofactor evidence="7">
        <name>Mg(2+)</name>
        <dbReference type="ChEBI" id="CHEBI:18420"/>
    </cofactor>
    <cofactor evidence="7">
        <name>Mn(2+)</name>
        <dbReference type="ChEBI" id="CHEBI:29035"/>
    </cofactor>
    <text evidence="7">Mg(2+). Can also accept Mn(2+).</text>
</comment>
<dbReference type="PRINTS" id="PR00471">
    <property type="entry name" value="ACETATEKNASE"/>
</dbReference>
<comment type="subunit">
    <text evidence="7">Homodimer.</text>
</comment>
<feature type="site" description="Transition state stabilizer" evidence="7">
    <location>
        <position position="239"/>
    </location>
</feature>
<evidence type="ECO:0000256" key="4">
    <source>
        <dbReference type="ARBA" id="ARBA00022741"/>
    </source>
</evidence>
<feature type="binding site" evidence="7">
    <location>
        <position position="387"/>
    </location>
    <ligand>
        <name>Mg(2+)</name>
        <dbReference type="ChEBI" id="CHEBI:18420"/>
    </ligand>
</feature>
<dbReference type="Pfam" id="PF00871">
    <property type="entry name" value="Acetate_kinase"/>
    <property type="match status" value="1"/>
</dbReference>
<keyword evidence="6 7" id="KW-0067">ATP-binding</keyword>
<dbReference type="PANTHER" id="PTHR21060">
    <property type="entry name" value="ACETATE KINASE"/>
    <property type="match status" value="1"/>
</dbReference>
<dbReference type="GO" id="GO:0005737">
    <property type="term" value="C:cytoplasm"/>
    <property type="evidence" value="ECO:0007669"/>
    <property type="project" value="UniProtKB-SubCell"/>
</dbReference>
<keyword evidence="4 7" id="KW-0547">Nucleotide-binding</keyword>
<dbReference type="InterPro" id="IPR004372">
    <property type="entry name" value="Ac/propionate_kinase"/>
</dbReference>
<dbReference type="HAMAP" id="MF_00020">
    <property type="entry name" value="Acetate_kinase"/>
    <property type="match status" value="1"/>
</dbReference>
<comment type="function">
    <text evidence="7">Catalyzes the formation of acetyl phosphate from acetate and ATP. Can also catalyze the reverse reaction.</text>
</comment>
<dbReference type="Gene3D" id="3.30.420.40">
    <property type="match status" value="2"/>
</dbReference>
<keyword evidence="7" id="KW-0460">Magnesium</keyword>
<comment type="pathway">
    <text evidence="7">Metabolic intermediate biosynthesis; acetyl-CoA biosynthesis; acetyl-CoA from acetate: step 1/2.</text>
</comment>
<evidence type="ECO:0000313" key="10">
    <source>
        <dbReference type="Proteomes" id="UP000094378"/>
    </source>
</evidence>
<dbReference type="GO" id="GO:0006083">
    <property type="term" value="P:acetate metabolic process"/>
    <property type="evidence" value="ECO:0007669"/>
    <property type="project" value="TreeGrafter"/>
</dbReference>
<feature type="site" description="Transition state stabilizer" evidence="7">
    <location>
        <position position="178"/>
    </location>
</feature>
<dbReference type="PROSITE" id="PS01076">
    <property type="entry name" value="ACETATE_KINASE_2"/>
    <property type="match status" value="1"/>
</dbReference>
<dbReference type="SUPFAM" id="SSF53067">
    <property type="entry name" value="Actin-like ATPase domain"/>
    <property type="match status" value="2"/>
</dbReference>
<dbReference type="AlphaFoldDB" id="A0A1B3SLH5"/>
<evidence type="ECO:0000256" key="1">
    <source>
        <dbReference type="ARBA" id="ARBA00008748"/>
    </source>
</evidence>
<evidence type="ECO:0000256" key="7">
    <source>
        <dbReference type="HAMAP-Rule" id="MF_00020"/>
    </source>
</evidence>